<reference evidence="4" key="1">
    <citation type="journal article" date="2019" name="Int. J. Syst. Evol. Microbiol.">
        <title>The Global Catalogue of Microorganisms (GCM) 10K type strain sequencing project: providing services to taxonomists for standard genome sequencing and annotation.</title>
        <authorList>
            <consortium name="The Broad Institute Genomics Platform"/>
            <consortium name="The Broad Institute Genome Sequencing Center for Infectious Disease"/>
            <person name="Wu L."/>
            <person name="Ma J."/>
        </authorList>
    </citation>
    <scope>NUCLEOTIDE SEQUENCE [LARGE SCALE GENOMIC DNA]</scope>
    <source>
        <strain evidence="4">CGMCC 4.1782</strain>
    </source>
</reference>
<dbReference type="RefSeq" id="WP_250429016.1">
    <property type="nucleotide sequence ID" value="NZ_JALPRR010000002.1"/>
</dbReference>
<keyword evidence="4" id="KW-1185">Reference proteome</keyword>
<evidence type="ECO:0000313" key="3">
    <source>
        <dbReference type="EMBL" id="MFD2245512.1"/>
    </source>
</evidence>
<accession>A0ABW5CV73</accession>
<gene>
    <name evidence="3" type="ORF">ACFSKP_04545</name>
</gene>
<organism evidence="3 4">
    <name type="scientific">Pontibacter ruber</name>
    <dbReference type="NCBI Taxonomy" id="1343895"/>
    <lineage>
        <taxon>Bacteria</taxon>
        <taxon>Pseudomonadati</taxon>
        <taxon>Bacteroidota</taxon>
        <taxon>Cytophagia</taxon>
        <taxon>Cytophagales</taxon>
        <taxon>Hymenobacteraceae</taxon>
        <taxon>Pontibacter</taxon>
    </lineage>
</organism>
<comment type="catalytic activity">
    <reaction evidence="1">
        <text>an N-acylsphing-4-enine + H2O = sphing-4-enine + a fatty acid</text>
        <dbReference type="Rhea" id="RHEA:20856"/>
        <dbReference type="ChEBI" id="CHEBI:15377"/>
        <dbReference type="ChEBI" id="CHEBI:28868"/>
        <dbReference type="ChEBI" id="CHEBI:52639"/>
        <dbReference type="ChEBI" id="CHEBI:57756"/>
        <dbReference type="EC" id="3.5.1.23"/>
    </reaction>
</comment>
<comment type="similarity">
    <text evidence="1">Belongs to the neutral ceramidase family.</text>
</comment>
<comment type="caution">
    <text evidence="3">The sequence shown here is derived from an EMBL/GenBank/DDBJ whole genome shotgun (WGS) entry which is preliminary data.</text>
</comment>
<feature type="domain" description="Neutral/alkaline non-lysosomal ceramidase N-terminal" evidence="2">
    <location>
        <begin position="62"/>
        <end position="272"/>
    </location>
</feature>
<dbReference type="Pfam" id="PF04734">
    <property type="entry name" value="Ceramidase_alk"/>
    <property type="match status" value="1"/>
</dbReference>
<dbReference type="PANTHER" id="PTHR12670">
    <property type="entry name" value="CERAMIDASE"/>
    <property type="match status" value="1"/>
</dbReference>
<dbReference type="InterPro" id="IPR031329">
    <property type="entry name" value="NEUT/ALK_ceramidase_N"/>
</dbReference>
<name>A0ABW5CV73_9BACT</name>
<keyword evidence="1" id="KW-0746">Sphingolipid metabolism</keyword>
<sequence length="449" mass="50243">MRPNYPKSSLFSLCWLLLLFVAPSCVVQRLDRTPYQQTSYYTQTLKGLQEQQPATMADTLQAGWAKVNITPEVGTPMAGYGKRRGMKYNQVHDSVWVRTFAFDNGKSQTYFVALDMLIAPMEITAALEQKYAAHGLRPEQVYLTATHTHTSFGGWGKKLAGRIMAGKYKKRVVQQTTEKILQSIKLAQANLQPTRFGYGSINAASWVSNRLTGSEAARDTLLRFLKFEQASGSTAILCTFAAHPTILPSMQPILSRDYPGALVYALEQKYDFAAFSAGAVASHRAVYHHGDSFESVQETGQALAQLILAAVPAVKTAYTSRLGSSRLPLYLPEPQWRIGDNHRFAPGLFYTLFGRYPAYLSSLQLGNTIMLGMPADYSGEFMSELEQQAKEQEQHLLVTGFNGGYLGYIIPDEHYKLKKYEARAMNFYGPHSGSYLQEVLRRMIGLYRP</sequence>
<protein>
    <recommendedName>
        <fullName evidence="1">Neutral ceramidase</fullName>
        <ecNumber evidence="1">3.5.1.23</ecNumber>
    </recommendedName>
</protein>
<evidence type="ECO:0000259" key="2">
    <source>
        <dbReference type="Pfam" id="PF04734"/>
    </source>
</evidence>
<keyword evidence="1" id="KW-0378">Hydrolase</keyword>
<proteinExistence type="inferred from homology"/>
<dbReference type="InterPro" id="IPR006823">
    <property type="entry name" value="Ceramidase_alk"/>
</dbReference>
<evidence type="ECO:0000256" key="1">
    <source>
        <dbReference type="RuleBase" id="RU366019"/>
    </source>
</evidence>
<dbReference type="EC" id="3.5.1.23" evidence="1"/>
<dbReference type="EMBL" id="JBHUIM010000001">
    <property type="protein sequence ID" value="MFD2245512.1"/>
    <property type="molecule type" value="Genomic_DNA"/>
</dbReference>
<keyword evidence="1" id="KW-0443">Lipid metabolism</keyword>
<dbReference type="Proteomes" id="UP001597374">
    <property type="component" value="Unassembled WGS sequence"/>
</dbReference>
<dbReference type="PANTHER" id="PTHR12670:SF1">
    <property type="entry name" value="NEUTRAL CERAMIDASE"/>
    <property type="match status" value="1"/>
</dbReference>
<evidence type="ECO:0000313" key="4">
    <source>
        <dbReference type="Proteomes" id="UP001597374"/>
    </source>
</evidence>